<reference evidence="1 2" key="1">
    <citation type="submission" date="2016-10" db="EMBL/GenBank/DDBJ databases">
        <title>Proteomics and genomics reveal pathogen-plant mechanisms compatible with a hemibiotrophic lifestyle of Diplodia corticola.</title>
        <authorList>
            <person name="Fernandes I."/>
            <person name="De Jonge R."/>
            <person name="Van De Peer Y."/>
            <person name="Devreese B."/>
            <person name="Alves A."/>
            <person name="Esteves A.C."/>
        </authorList>
    </citation>
    <scope>NUCLEOTIDE SEQUENCE [LARGE SCALE GENOMIC DNA]</scope>
    <source>
        <strain evidence="1 2">CBS 112549</strain>
    </source>
</reference>
<comment type="caution">
    <text evidence="1">The sequence shown here is derived from an EMBL/GenBank/DDBJ whole genome shotgun (WGS) entry which is preliminary data.</text>
</comment>
<organism evidence="1 2">
    <name type="scientific">Diplodia corticola</name>
    <dbReference type="NCBI Taxonomy" id="236234"/>
    <lineage>
        <taxon>Eukaryota</taxon>
        <taxon>Fungi</taxon>
        <taxon>Dikarya</taxon>
        <taxon>Ascomycota</taxon>
        <taxon>Pezizomycotina</taxon>
        <taxon>Dothideomycetes</taxon>
        <taxon>Dothideomycetes incertae sedis</taxon>
        <taxon>Botryosphaeriales</taxon>
        <taxon>Botryosphaeriaceae</taxon>
        <taxon>Diplodia</taxon>
    </lineage>
</organism>
<proteinExistence type="predicted"/>
<sequence length="335" mass="37785">MVFTMLVPKYTFQLPGNRRPTEWVETTVYENDESTDDETIPPHWKARKKAAREWKPYIERMDKFNSYEIHRFMDAGAANTFADNMSVVKEAQWAGHLNYKNDLGRLAAVSGMHTPNTRIIIGYALDAEASTLGAWLAANTRGDVLTPLRRFLEYIHMHHVGSNKEYSGYELRIFTDIHVAEGYPPDWHADECDGAMLEHAGVLDFEPLHVATCFKGPGTLFMRDRVLSWINHAKEEYEAAAPKDQLKTGELALYRPSPELVDSPDEMFGAIHARPDDEDGERIVVQLMMGTKRQMRGIEISHAEVIERGRLNTEAAAQAKAKSASRPSTFSGGGM</sequence>
<evidence type="ECO:0000313" key="2">
    <source>
        <dbReference type="Proteomes" id="UP000183809"/>
    </source>
</evidence>
<dbReference type="RefSeq" id="XP_020125565.1">
    <property type="nucleotide sequence ID" value="XM_020279561.1"/>
</dbReference>
<name>A0A1J9QLH7_9PEZI</name>
<dbReference type="OrthoDB" id="3940670at2759"/>
<accession>A0A1J9QLH7</accession>
<protein>
    <submittedName>
        <fullName evidence="1">Uncharacterized protein</fullName>
    </submittedName>
</protein>
<dbReference type="GeneID" id="31019824"/>
<dbReference type="EMBL" id="MNUE01000084">
    <property type="protein sequence ID" value="OJD29305.1"/>
    <property type="molecule type" value="Genomic_DNA"/>
</dbReference>
<evidence type="ECO:0000313" key="1">
    <source>
        <dbReference type="EMBL" id="OJD29305.1"/>
    </source>
</evidence>
<dbReference type="Proteomes" id="UP000183809">
    <property type="component" value="Unassembled WGS sequence"/>
</dbReference>
<gene>
    <name evidence="1" type="ORF">BKCO1_8400029</name>
</gene>
<dbReference type="AlphaFoldDB" id="A0A1J9QLH7"/>
<keyword evidence="2" id="KW-1185">Reference proteome</keyword>